<name>A0A2P2PAH0_RHIMU</name>
<dbReference type="EMBL" id="GGEC01071223">
    <property type="protein sequence ID" value="MBX51707.1"/>
    <property type="molecule type" value="Transcribed_RNA"/>
</dbReference>
<reference evidence="1" key="1">
    <citation type="submission" date="2018-02" db="EMBL/GenBank/DDBJ databases">
        <title>Rhizophora mucronata_Transcriptome.</title>
        <authorList>
            <person name="Meera S.P."/>
            <person name="Sreeshan A."/>
            <person name="Augustine A."/>
        </authorList>
    </citation>
    <scope>NUCLEOTIDE SEQUENCE</scope>
    <source>
        <tissue evidence="1">Leaf</tissue>
    </source>
</reference>
<proteinExistence type="predicted"/>
<dbReference type="AlphaFoldDB" id="A0A2P2PAH0"/>
<protein>
    <submittedName>
        <fullName evidence="1">Uncharacterized protein</fullName>
    </submittedName>
</protein>
<evidence type="ECO:0000313" key="1">
    <source>
        <dbReference type="EMBL" id="MBX51707.1"/>
    </source>
</evidence>
<organism evidence="1">
    <name type="scientific">Rhizophora mucronata</name>
    <name type="common">Asiatic mangrove</name>
    <dbReference type="NCBI Taxonomy" id="61149"/>
    <lineage>
        <taxon>Eukaryota</taxon>
        <taxon>Viridiplantae</taxon>
        <taxon>Streptophyta</taxon>
        <taxon>Embryophyta</taxon>
        <taxon>Tracheophyta</taxon>
        <taxon>Spermatophyta</taxon>
        <taxon>Magnoliopsida</taxon>
        <taxon>eudicotyledons</taxon>
        <taxon>Gunneridae</taxon>
        <taxon>Pentapetalae</taxon>
        <taxon>rosids</taxon>
        <taxon>fabids</taxon>
        <taxon>Malpighiales</taxon>
        <taxon>Rhizophoraceae</taxon>
        <taxon>Rhizophora</taxon>
    </lineage>
</organism>
<sequence>MTTLRNKNIIEIIFSVKMIINHIKWTSHLFSSKRESKLDESS</sequence>
<accession>A0A2P2PAH0</accession>